<keyword evidence="3" id="KW-0813">Transport</keyword>
<keyword evidence="5 8" id="KW-0812">Transmembrane</keyword>
<evidence type="ECO:0000256" key="8">
    <source>
        <dbReference type="SAM" id="Phobius"/>
    </source>
</evidence>
<dbReference type="PANTHER" id="PTHR32322:SF2">
    <property type="entry name" value="EAMA DOMAIN-CONTAINING PROTEIN"/>
    <property type="match status" value="1"/>
</dbReference>
<feature type="transmembrane region" description="Helical" evidence="8">
    <location>
        <begin position="236"/>
        <end position="254"/>
    </location>
</feature>
<name>A0ABT7PNG7_9BACT</name>
<accession>A0ABT7PNG7</accession>
<dbReference type="InterPro" id="IPR004626">
    <property type="entry name" value="RarD"/>
</dbReference>
<evidence type="ECO:0000256" key="2">
    <source>
        <dbReference type="ARBA" id="ARBA00007362"/>
    </source>
</evidence>
<evidence type="ECO:0000313" key="10">
    <source>
        <dbReference type="EMBL" id="MDM4018021.1"/>
    </source>
</evidence>
<keyword evidence="4" id="KW-1003">Cell membrane</keyword>
<dbReference type="Pfam" id="PF00892">
    <property type="entry name" value="EamA"/>
    <property type="match status" value="1"/>
</dbReference>
<feature type="transmembrane region" description="Helical" evidence="8">
    <location>
        <begin position="287"/>
        <end position="305"/>
    </location>
</feature>
<evidence type="ECO:0000256" key="6">
    <source>
        <dbReference type="ARBA" id="ARBA00022989"/>
    </source>
</evidence>
<feature type="transmembrane region" description="Helical" evidence="8">
    <location>
        <begin position="149"/>
        <end position="166"/>
    </location>
</feature>
<feature type="domain" description="EamA" evidence="9">
    <location>
        <begin position="22"/>
        <end position="163"/>
    </location>
</feature>
<feature type="transmembrane region" description="Helical" evidence="8">
    <location>
        <begin position="199"/>
        <end position="216"/>
    </location>
</feature>
<dbReference type="RefSeq" id="WP_230773765.1">
    <property type="nucleotide sequence ID" value="NZ_JAJMQV010000036.1"/>
</dbReference>
<dbReference type="InterPro" id="IPR050638">
    <property type="entry name" value="AA-Vitamin_Transporters"/>
</dbReference>
<dbReference type="NCBIfam" id="TIGR00688">
    <property type="entry name" value="rarD"/>
    <property type="match status" value="1"/>
</dbReference>
<feature type="transmembrane region" description="Helical" evidence="8">
    <location>
        <begin position="261"/>
        <end position="281"/>
    </location>
</feature>
<feature type="transmembrane region" description="Helical" evidence="8">
    <location>
        <begin position="93"/>
        <end position="112"/>
    </location>
</feature>
<evidence type="ECO:0000256" key="3">
    <source>
        <dbReference type="ARBA" id="ARBA00022448"/>
    </source>
</evidence>
<dbReference type="PANTHER" id="PTHR32322">
    <property type="entry name" value="INNER MEMBRANE TRANSPORTER"/>
    <property type="match status" value="1"/>
</dbReference>
<dbReference type="InterPro" id="IPR000620">
    <property type="entry name" value="EamA_dom"/>
</dbReference>
<proteinExistence type="inferred from homology"/>
<keyword evidence="6 8" id="KW-1133">Transmembrane helix</keyword>
<keyword evidence="11" id="KW-1185">Reference proteome</keyword>
<comment type="caution">
    <text evidence="10">The sequence shown here is derived from an EMBL/GenBank/DDBJ whole genome shotgun (WGS) entry which is preliminary data.</text>
</comment>
<evidence type="ECO:0000256" key="5">
    <source>
        <dbReference type="ARBA" id="ARBA00022692"/>
    </source>
</evidence>
<dbReference type="EMBL" id="JASZZN010000018">
    <property type="protein sequence ID" value="MDM4018021.1"/>
    <property type="molecule type" value="Genomic_DNA"/>
</dbReference>
<reference evidence="10 11" key="1">
    <citation type="submission" date="2023-06" db="EMBL/GenBank/DDBJ databases">
        <title>Roseiconus lacunae JC819 isolated from Gulf of Mannar region, Tamil Nadu.</title>
        <authorList>
            <person name="Pk S."/>
            <person name="Ch S."/>
            <person name="Ch V.R."/>
        </authorList>
    </citation>
    <scope>NUCLEOTIDE SEQUENCE [LARGE SCALE GENOMIC DNA]</scope>
    <source>
        <strain evidence="10 11">JC819</strain>
    </source>
</reference>
<evidence type="ECO:0000256" key="4">
    <source>
        <dbReference type="ARBA" id="ARBA00022475"/>
    </source>
</evidence>
<dbReference type="InterPro" id="IPR037185">
    <property type="entry name" value="EmrE-like"/>
</dbReference>
<organism evidence="10 11">
    <name type="scientific">Roseiconus lacunae</name>
    <dbReference type="NCBI Taxonomy" id="2605694"/>
    <lineage>
        <taxon>Bacteria</taxon>
        <taxon>Pseudomonadati</taxon>
        <taxon>Planctomycetota</taxon>
        <taxon>Planctomycetia</taxon>
        <taxon>Pirellulales</taxon>
        <taxon>Pirellulaceae</taxon>
        <taxon>Roseiconus</taxon>
    </lineage>
</organism>
<feature type="transmembrane region" description="Helical" evidence="8">
    <location>
        <begin position="56"/>
        <end position="73"/>
    </location>
</feature>
<feature type="transmembrane region" description="Helical" evidence="8">
    <location>
        <begin position="124"/>
        <end position="142"/>
    </location>
</feature>
<evidence type="ECO:0000256" key="1">
    <source>
        <dbReference type="ARBA" id="ARBA00004651"/>
    </source>
</evidence>
<comment type="similarity">
    <text evidence="2">Belongs to the EamA transporter family.</text>
</comment>
<evidence type="ECO:0000256" key="7">
    <source>
        <dbReference type="ARBA" id="ARBA00023136"/>
    </source>
</evidence>
<gene>
    <name evidence="10" type="primary">rarD</name>
    <name evidence="10" type="ORF">QTN89_21415</name>
</gene>
<dbReference type="Proteomes" id="UP001239462">
    <property type="component" value="Unassembled WGS sequence"/>
</dbReference>
<sequence length="309" mass="34161">MSNLTTAAPSCRGEYGLNPTQIGFAFAITANTIWGLFPIFWSFLGKMPAVELVCHRIAWAFVFSVIIAVTRFYSTPQNARRELLRTIFQWRTWALYAASAVLIAINWLAFLYAVTNDQVLLSSLGYYINPLFNVLLGVIVFGESLRRSRWVAIGLATVGVVIMAIGTGEIPWVSLFMASSFAGYAMLKKKAKLDAMYGLLLETTVLIIPTLAYLGYLQSSGQATFATQHWSVDGMLILGGLMTLVPLALFSAATRRTPLSIIGVLQYVGPTLQFIVGVFYFGESVSLQRLVGFAFVWAGVAIFLYNRRR</sequence>
<dbReference type="Gene3D" id="1.10.3730.20">
    <property type="match status" value="1"/>
</dbReference>
<feature type="transmembrane region" description="Helical" evidence="8">
    <location>
        <begin position="22"/>
        <end position="44"/>
    </location>
</feature>
<comment type="subcellular location">
    <subcellularLocation>
        <location evidence="1">Cell membrane</location>
        <topology evidence="1">Multi-pass membrane protein</topology>
    </subcellularLocation>
</comment>
<evidence type="ECO:0000259" key="9">
    <source>
        <dbReference type="Pfam" id="PF00892"/>
    </source>
</evidence>
<dbReference type="SUPFAM" id="SSF103481">
    <property type="entry name" value="Multidrug resistance efflux transporter EmrE"/>
    <property type="match status" value="2"/>
</dbReference>
<keyword evidence="7 8" id="KW-0472">Membrane</keyword>
<evidence type="ECO:0000313" key="11">
    <source>
        <dbReference type="Proteomes" id="UP001239462"/>
    </source>
</evidence>
<protein>
    <submittedName>
        <fullName evidence="10">EamA family transporter RarD</fullName>
    </submittedName>
</protein>